<name>A0A345XQ12_9ACTN</name>
<dbReference type="InterPro" id="IPR050807">
    <property type="entry name" value="TransReg_Diox_bact_type"/>
</dbReference>
<protein>
    <submittedName>
        <fullName evidence="3">XRE family transcriptional regulator</fullName>
    </submittedName>
</protein>
<dbReference type="GO" id="GO:0003677">
    <property type="term" value="F:DNA binding"/>
    <property type="evidence" value="ECO:0007669"/>
    <property type="project" value="UniProtKB-KW"/>
</dbReference>
<keyword evidence="4" id="KW-1185">Reference proteome</keyword>
<dbReference type="InterPro" id="IPR010982">
    <property type="entry name" value="Lambda_DNA-bd_dom_sf"/>
</dbReference>
<dbReference type="EMBL" id="CP031320">
    <property type="protein sequence ID" value="AXK33728.1"/>
    <property type="molecule type" value="Genomic_DNA"/>
</dbReference>
<sequence length="434" mass="47186">MTALTRRPGVGHRIRQARLRTGLSQTELAGADISPSYVSLVEHGKRIPSEDVLKVLSERLGVPVQDLLEDAEEHEPPAPAAPGADVRRVDLVSRFVQARKQWEGGDPEAALTHFASVMENDSAAQHQDVLLESRLSVAEILHELGRTGEALEALQSLLDDLDAAETPELWQRVEITTADLLERTGQVGEALQHAHAAYLAAQTGRVQGRVSRLRAQEAMVRCCYWTGNLGWVEGLDPTAGDPEQAYSPLLGSVRLYQALVLRENGRHEEAIDMVASSVAQLKPIDDPELWGRFTVLHADLTLLSRGDAVAARESLERARQMMSFVSVTEVPYWLTAEDAACTLAEGRPEAAAELAGRVMRDRNDLRAHSLGASLLLAARVLADTGHTERARACCIRAAGLFQKAQAYRYAAVAWEMLNGPQGLGGRTANGLDAS</sequence>
<dbReference type="GO" id="GO:0003700">
    <property type="term" value="F:DNA-binding transcription factor activity"/>
    <property type="evidence" value="ECO:0007669"/>
    <property type="project" value="TreeGrafter"/>
</dbReference>
<proteinExistence type="predicted"/>
<dbReference type="InterPro" id="IPR011990">
    <property type="entry name" value="TPR-like_helical_dom_sf"/>
</dbReference>
<organism evidence="3 4">
    <name type="scientific">Streptomyces armeniacus</name>
    <dbReference type="NCBI Taxonomy" id="83291"/>
    <lineage>
        <taxon>Bacteria</taxon>
        <taxon>Bacillati</taxon>
        <taxon>Actinomycetota</taxon>
        <taxon>Actinomycetes</taxon>
        <taxon>Kitasatosporales</taxon>
        <taxon>Streptomycetaceae</taxon>
        <taxon>Streptomyces</taxon>
    </lineage>
</organism>
<gene>
    <name evidence="3" type="ORF">DVA86_14760</name>
</gene>
<dbReference type="SUPFAM" id="SSF47413">
    <property type="entry name" value="lambda repressor-like DNA-binding domains"/>
    <property type="match status" value="1"/>
</dbReference>
<reference evidence="3 4" key="1">
    <citation type="submission" date="2018-07" db="EMBL/GenBank/DDBJ databases">
        <title>Draft genome of the type strain Streptomyces armeniacus ATCC 15676.</title>
        <authorList>
            <person name="Labana P."/>
            <person name="Gosse J.T."/>
            <person name="Boddy C.N."/>
        </authorList>
    </citation>
    <scope>NUCLEOTIDE SEQUENCE [LARGE SCALE GENOMIC DNA]</scope>
    <source>
        <strain evidence="3 4">ATCC 15676</strain>
    </source>
</reference>
<dbReference type="SMART" id="SM00530">
    <property type="entry name" value="HTH_XRE"/>
    <property type="match status" value="1"/>
</dbReference>
<dbReference type="PROSITE" id="PS50943">
    <property type="entry name" value="HTH_CROC1"/>
    <property type="match status" value="1"/>
</dbReference>
<dbReference type="PANTHER" id="PTHR46797:SF1">
    <property type="entry name" value="METHYLPHOSPHONATE SYNTHASE"/>
    <property type="match status" value="1"/>
</dbReference>
<dbReference type="SUPFAM" id="SSF48452">
    <property type="entry name" value="TPR-like"/>
    <property type="match status" value="1"/>
</dbReference>
<dbReference type="PANTHER" id="PTHR46797">
    <property type="entry name" value="HTH-TYPE TRANSCRIPTIONAL REGULATOR"/>
    <property type="match status" value="1"/>
</dbReference>
<evidence type="ECO:0000313" key="3">
    <source>
        <dbReference type="EMBL" id="AXK33728.1"/>
    </source>
</evidence>
<evidence type="ECO:0000259" key="2">
    <source>
        <dbReference type="PROSITE" id="PS50943"/>
    </source>
</evidence>
<dbReference type="GO" id="GO:0005829">
    <property type="term" value="C:cytosol"/>
    <property type="evidence" value="ECO:0007669"/>
    <property type="project" value="TreeGrafter"/>
</dbReference>
<feature type="domain" description="HTH cro/C1-type" evidence="2">
    <location>
        <begin position="14"/>
        <end position="67"/>
    </location>
</feature>
<dbReference type="AlphaFoldDB" id="A0A345XQ12"/>
<dbReference type="Pfam" id="PF01381">
    <property type="entry name" value="HTH_3"/>
    <property type="match status" value="1"/>
</dbReference>
<dbReference type="Gene3D" id="1.25.40.10">
    <property type="entry name" value="Tetratricopeptide repeat domain"/>
    <property type="match status" value="1"/>
</dbReference>
<dbReference type="KEGG" id="sarm:DVA86_14760"/>
<dbReference type="Proteomes" id="UP000254425">
    <property type="component" value="Chromosome"/>
</dbReference>
<evidence type="ECO:0000313" key="4">
    <source>
        <dbReference type="Proteomes" id="UP000254425"/>
    </source>
</evidence>
<keyword evidence="1" id="KW-0238">DNA-binding</keyword>
<accession>A0A345XQ12</accession>
<evidence type="ECO:0000256" key="1">
    <source>
        <dbReference type="ARBA" id="ARBA00023125"/>
    </source>
</evidence>
<dbReference type="RefSeq" id="WP_281279292.1">
    <property type="nucleotide sequence ID" value="NZ_CP031320.1"/>
</dbReference>
<dbReference type="CDD" id="cd00093">
    <property type="entry name" value="HTH_XRE"/>
    <property type="match status" value="1"/>
</dbReference>
<dbReference type="Gene3D" id="1.10.260.40">
    <property type="entry name" value="lambda repressor-like DNA-binding domains"/>
    <property type="match status" value="1"/>
</dbReference>
<dbReference type="InterPro" id="IPR001387">
    <property type="entry name" value="Cro/C1-type_HTH"/>
</dbReference>